<dbReference type="SMART" id="SM00926">
    <property type="entry name" value="Molybdop_Fe4S4"/>
    <property type="match status" value="1"/>
</dbReference>
<dbReference type="PANTHER" id="PTHR43742:SF6">
    <property type="entry name" value="OXIDOREDUCTASE YYAE-RELATED"/>
    <property type="match status" value="1"/>
</dbReference>
<dbReference type="Gene3D" id="3.40.50.740">
    <property type="match status" value="1"/>
</dbReference>
<dbReference type="RefSeq" id="WP_242166099.1">
    <property type="nucleotide sequence ID" value="NZ_JAJMLW010000003.1"/>
</dbReference>
<dbReference type="InterPro" id="IPR050612">
    <property type="entry name" value="Prok_Mopterin_Oxidored"/>
</dbReference>
<evidence type="ECO:0000256" key="1">
    <source>
        <dbReference type="ARBA" id="ARBA00010312"/>
    </source>
</evidence>
<dbReference type="InterPro" id="IPR006656">
    <property type="entry name" value="Mopterin_OxRdtase"/>
</dbReference>
<organism evidence="6 7">
    <name type="scientific">Adlercreutzia faecimuris</name>
    <dbReference type="NCBI Taxonomy" id="2897341"/>
    <lineage>
        <taxon>Bacteria</taxon>
        <taxon>Bacillati</taxon>
        <taxon>Actinomycetota</taxon>
        <taxon>Coriobacteriia</taxon>
        <taxon>Eggerthellales</taxon>
        <taxon>Eggerthellaceae</taxon>
        <taxon>Adlercreutzia</taxon>
    </lineage>
</organism>
<dbReference type="Pfam" id="PF04879">
    <property type="entry name" value="Molybdop_Fe4S4"/>
    <property type="match status" value="1"/>
</dbReference>
<dbReference type="InterPro" id="IPR006657">
    <property type="entry name" value="MoPterin_dinucl-bd_dom"/>
</dbReference>
<dbReference type="CDD" id="cd02781">
    <property type="entry name" value="MopB_CT_Acetylene-hydratase"/>
    <property type="match status" value="1"/>
</dbReference>
<dbReference type="Gene3D" id="2.40.40.20">
    <property type="match status" value="1"/>
</dbReference>
<dbReference type="SUPFAM" id="SSF53706">
    <property type="entry name" value="Formate dehydrogenase/DMSO reductase, domains 1-3"/>
    <property type="match status" value="1"/>
</dbReference>
<dbReference type="PROSITE" id="PS51669">
    <property type="entry name" value="4FE4S_MOW_BIS_MGD"/>
    <property type="match status" value="1"/>
</dbReference>
<evidence type="ECO:0000256" key="3">
    <source>
        <dbReference type="ARBA" id="ARBA00023004"/>
    </source>
</evidence>
<comment type="similarity">
    <text evidence="1">Belongs to the prokaryotic molybdopterin-containing oxidoreductase family.</text>
</comment>
<accession>A0ABS9WJZ3</accession>
<dbReference type="Pfam" id="PF00384">
    <property type="entry name" value="Molybdopterin"/>
    <property type="match status" value="1"/>
</dbReference>
<feature type="domain" description="4Fe-4S Mo/W bis-MGD-type" evidence="5">
    <location>
        <begin position="16"/>
        <end position="75"/>
    </location>
</feature>
<dbReference type="InterPro" id="IPR006963">
    <property type="entry name" value="Mopterin_OxRdtase_4Fe-4S_dom"/>
</dbReference>
<dbReference type="SUPFAM" id="SSF50692">
    <property type="entry name" value="ADC-like"/>
    <property type="match status" value="1"/>
</dbReference>
<proteinExistence type="inferred from homology"/>
<dbReference type="Gene3D" id="3.40.228.10">
    <property type="entry name" value="Dimethylsulfoxide Reductase, domain 2"/>
    <property type="match status" value="1"/>
</dbReference>
<dbReference type="InterPro" id="IPR009010">
    <property type="entry name" value="Asp_de-COase-like_dom_sf"/>
</dbReference>
<reference evidence="6" key="1">
    <citation type="submission" date="2021-11" db="EMBL/GenBank/DDBJ databases">
        <title>A Novel Adlercreutzia Species, isolated from a Allomyrina dichotoma larva feces.</title>
        <authorList>
            <person name="Suh M.K."/>
        </authorList>
    </citation>
    <scope>NUCLEOTIDE SEQUENCE</scope>
    <source>
        <strain evidence="6">JBNU-10</strain>
    </source>
</reference>
<dbReference type="InterPro" id="IPR037949">
    <property type="entry name" value="MopB_CT_Acetylene-hydratase"/>
</dbReference>
<gene>
    <name evidence="6" type="ORF">LPT13_09785</name>
</gene>
<evidence type="ECO:0000256" key="2">
    <source>
        <dbReference type="ARBA" id="ARBA00022723"/>
    </source>
</evidence>
<evidence type="ECO:0000256" key="4">
    <source>
        <dbReference type="ARBA" id="ARBA00023014"/>
    </source>
</evidence>
<name>A0ABS9WJZ3_9ACTN</name>
<evidence type="ECO:0000313" key="7">
    <source>
        <dbReference type="Proteomes" id="UP001430755"/>
    </source>
</evidence>
<dbReference type="PANTHER" id="PTHR43742">
    <property type="entry name" value="TRIMETHYLAMINE-N-OXIDE REDUCTASE"/>
    <property type="match status" value="1"/>
</dbReference>
<comment type="caution">
    <text evidence="6">The sequence shown here is derived from an EMBL/GenBank/DDBJ whole genome shotgun (WGS) entry which is preliminary data.</text>
</comment>
<evidence type="ECO:0000313" key="6">
    <source>
        <dbReference type="EMBL" id="MCI2242641.1"/>
    </source>
</evidence>
<evidence type="ECO:0000259" key="5">
    <source>
        <dbReference type="PROSITE" id="PS51669"/>
    </source>
</evidence>
<protein>
    <submittedName>
        <fullName evidence="6">Molybdopterin-dependent oxidoreductase</fullName>
    </submittedName>
</protein>
<keyword evidence="4" id="KW-0411">Iron-sulfur</keyword>
<dbReference type="EMBL" id="JAJMLW010000003">
    <property type="protein sequence ID" value="MCI2242641.1"/>
    <property type="molecule type" value="Genomic_DNA"/>
</dbReference>
<keyword evidence="3" id="KW-0408">Iron</keyword>
<dbReference type="Gene3D" id="2.20.25.90">
    <property type="entry name" value="ADC-like domains"/>
    <property type="match status" value="1"/>
</dbReference>
<dbReference type="Pfam" id="PF01568">
    <property type="entry name" value="Molydop_binding"/>
    <property type="match status" value="1"/>
</dbReference>
<dbReference type="Proteomes" id="UP001430755">
    <property type="component" value="Unassembled WGS sequence"/>
</dbReference>
<sequence length="752" mass="85279">MADNTVETVATDEEGVEVLRAGCFFCHVRCGVLVTKKNGRIIDIKGDPDCPHNKGFVCSRLEKGRYLEGFVYNPNRLRRPLKRAGERGGGQWEEITWDQAFDEIAAKLAELRDKYGAETLAFTEGTARTWSWLHYKFTNLFGSPNTGGNGTICYSSDMWLEPCTYGGFCSDKSDWVNADLVILWGRNTDASEPLLWDWVTTNRKDRGAKLMVIDPRCSEVAQQADLWLQLRPGTDAALALGMINVIIQEDLYDHEFVDEWCVGFDKLAERAAEYPVDKVAEITWVPAEKIVQAARMYATIKPACLPWGQKGGDANGINATSTIRAKAILRAITGNIDRKGGDLLAPPSRFPPSFYEHYALPQEQRDKMIGNDRFPGLTYKGWDIISQAYPSFYPYANAPLLFRAMRDGDPYPVKALIVQADNPVVAFSNTKLVVEALMNLELLVVHDYFMTPTGALADYVLPAATWLERPDNCYTVMNHRPMYFGAQARVLDRFEGGADIDFRDDYEFFYGLASRLGQTEQWWGPKAEDMLDFQLAPMGLTHEKFYNDVKYMVGQKKFEKYKEPGYKFLTPSGKVELYSSVIEKLSEEIGGNFDPLPFFEYPGLSVEKHPEWEGEYPLVMIAGARFMPCYHSEHRQPGPYRDLHPDPIFDIHPDTAIDLDIRDGDWCWIETAVGRIKQRARKTSSVDPRVISVQHDWWFPEKEEAYPSLFGVFESSVNVILDDDPDSLDQLIGAWQQTGVAAKVYRCAEGEY</sequence>
<keyword evidence="7" id="KW-1185">Reference proteome</keyword>
<keyword evidence="2" id="KW-0479">Metal-binding</keyword>